<dbReference type="AlphaFoldDB" id="A0A8J6NEZ9"/>
<dbReference type="PANTHER" id="PTHR45833">
    <property type="entry name" value="METHIONINE SYNTHASE"/>
    <property type="match status" value="1"/>
</dbReference>
<dbReference type="InterPro" id="IPR036594">
    <property type="entry name" value="Meth_synthase_dom"/>
</dbReference>
<dbReference type="GO" id="GO:0031419">
    <property type="term" value="F:cobalamin binding"/>
    <property type="evidence" value="ECO:0007669"/>
    <property type="project" value="InterPro"/>
</dbReference>
<evidence type="ECO:0000256" key="1">
    <source>
        <dbReference type="ARBA" id="ARBA00010854"/>
    </source>
</evidence>
<feature type="domain" description="B12-binding" evidence="4">
    <location>
        <begin position="89"/>
        <end position="213"/>
    </location>
</feature>
<evidence type="ECO:0000259" key="5">
    <source>
        <dbReference type="PROSITE" id="PS51337"/>
    </source>
</evidence>
<evidence type="ECO:0000256" key="3">
    <source>
        <dbReference type="ARBA" id="ARBA00023285"/>
    </source>
</evidence>
<dbReference type="GO" id="GO:0046872">
    <property type="term" value="F:metal ion binding"/>
    <property type="evidence" value="ECO:0007669"/>
    <property type="project" value="UniProtKB-KW"/>
</dbReference>
<dbReference type="InterPro" id="IPR003759">
    <property type="entry name" value="Cbl-bd_cap"/>
</dbReference>
<dbReference type="SUPFAM" id="SSF52242">
    <property type="entry name" value="Cobalamin (vitamin B12)-binding domain"/>
    <property type="match status" value="1"/>
</dbReference>
<dbReference type="Pfam" id="PF02310">
    <property type="entry name" value="B12-binding"/>
    <property type="match status" value="1"/>
</dbReference>
<evidence type="ECO:0000256" key="2">
    <source>
        <dbReference type="ARBA" id="ARBA00022723"/>
    </source>
</evidence>
<dbReference type="FunFam" id="3.40.50.280:FF:000003">
    <property type="entry name" value="Dimethylamine methyltransferase corrinoid protein"/>
    <property type="match status" value="1"/>
</dbReference>
<comment type="caution">
    <text evidence="6">The sequence shown here is derived from an EMBL/GenBank/DDBJ whole genome shotgun (WGS) entry which is preliminary data.</text>
</comment>
<gene>
    <name evidence="6" type="ORF">H8E29_02690</name>
</gene>
<reference evidence="6 7" key="1">
    <citation type="submission" date="2020-08" db="EMBL/GenBank/DDBJ databases">
        <title>Bridging the membrane lipid divide: bacteria of the FCB group superphylum have the potential to synthesize archaeal ether lipids.</title>
        <authorList>
            <person name="Villanueva L."/>
            <person name="Von Meijenfeldt F.A.B."/>
            <person name="Westbye A.B."/>
            <person name="Yadav S."/>
            <person name="Hopmans E.C."/>
            <person name="Dutilh B.E."/>
            <person name="Sinninghe Damste J.S."/>
        </authorList>
    </citation>
    <scope>NUCLEOTIDE SEQUENCE [LARGE SCALE GENOMIC DNA]</scope>
    <source>
        <strain evidence="6">NIOZ-UU36</strain>
    </source>
</reference>
<dbReference type="Gene3D" id="3.40.50.280">
    <property type="entry name" value="Cobalamin-binding domain"/>
    <property type="match status" value="1"/>
</dbReference>
<dbReference type="Proteomes" id="UP000614469">
    <property type="component" value="Unassembled WGS sequence"/>
</dbReference>
<dbReference type="InterPro" id="IPR006158">
    <property type="entry name" value="Cobalamin-bd"/>
</dbReference>
<dbReference type="InterPro" id="IPR050554">
    <property type="entry name" value="Met_Synthase/Corrinoid"/>
</dbReference>
<dbReference type="PANTHER" id="PTHR45833:SF1">
    <property type="entry name" value="METHIONINE SYNTHASE"/>
    <property type="match status" value="1"/>
</dbReference>
<dbReference type="Gene3D" id="1.10.1240.10">
    <property type="entry name" value="Methionine synthase domain"/>
    <property type="match status" value="1"/>
</dbReference>
<dbReference type="SMART" id="SM01018">
    <property type="entry name" value="B12-binding_2"/>
    <property type="match status" value="1"/>
</dbReference>
<feature type="domain" description="B12-binding N-terminal" evidence="5">
    <location>
        <begin position="1"/>
        <end position="89"/>
    </location>
</feature>
<sequence length="213" mass="22212">MSDILVQMQKDLYAGNFSEVETATKTALDLGMSAPEILNDGLIAGMDIVGRDFRAGDLFIPEVLMSAKAMHAGLEVLRPLLAESGAASQGKIVIGTVAGDLHDIGKNLVGMMLEGAGFEIIDLGTNVTPEQFVQAVSENVADVVGMSALLTTTMLSMKSTIEALQDAGLRDKVKVMVGGAPVTSKFAEDIGADRYAPDAGAAVDTARELVALK</sequence>
<dbReference type="InterPro" id="IPR036724">
    <property type="entry name" value="Cobalamin-bd_sf"/>
</dbReference>
<dbReference type="GO" id="GO:0005829">
    <property type="term" value="C:cytosol"/>
    <property type="evidence" value="ECO:0007669"/>
    <property type="project" value="TreeGrafter"/>
</dbReference>
<dbReference type="CDD" id="cd02070">
    <property type="entry name" value="corrinoid_protein_B12-BD"/>
    <property type="match status" value="1"/>
</dbReference>
<dbReference type="GO" id="GO:0008705">
    <property type="term" value="F:methionine synthase activity"/>
    <property type="evidence" value="ECO:0007669"/>
    <property type="project" value="TreeGrafter"/>
</dbReference>
<keyword evidence="2" id="KW-0479">Metal-binding</keyword>
<keyword evidence="3" id="KW-0170">Cobalt</keyword>
<accession>A0A8J6NEZ9</accession>
<dbReference type="EMBL" id="JACNJN010000050">
    <property type="protein sequence ID" value="MBC8334148.1"/>
    <property type="molecule type" value="Genomic_DNA"/>
</dbReference>
<evidence type="ECO:0000313" key="6">
    <source>
        <dbReference type="EMBL" id="MBC8334148.1"/>
    </source>
</evidence>
<name>A0A8J6NEZ9_9CHLR</name>
<evidence type="ECO:0000259" key="4">
    <source>
        <dbReference type="PROSITE" id="PS51332"/>
    </source>
</evidence>
<dbReference type="GO" id="GO:0050667">
    <property type="term" value="P:homocysteine metabolic process"/>
    <property type="evidence" value="ECO:0007669"/>
    <property type="project" value="TreeGrafter"/>
</dbReference>
<proteinExistence type="inferred from homology"/>
<organism evidence="6 7">
    <name type="scientific">Candidatus Desulfolinea nitratireducens</name>
    <dbReference type="NCBI Taxonomy" id="2841698"/>
    <lineage>
        <taxon>Bacteria</taxon>
        <taxon>Bacillati</taxon>
        <taxon>Chloroflexota</taxon>
        <taxon>Anaerolineae</taxon>
        <taxon>Anaerolineales</taxon>
        <taxon>Anaerolineales incertae sedis</taxon>
        <taxon>Candidatus Desulfolinea</taxon>
    </lineage>
</organism>
<protein>
    <submittedName>
        <fullName evidence="6">Corrinoid protein</fullName>
    </submittedName>
</protein>
<dbReference type="GO" id="GO:0046653">
    <property type="term" value="P:tetrahydrofolate metabolic process"/>
    <property type="evidence" value="ECO:0007669"/>
    <property type="project" value="TreeGrafter"/>
</dbReference>
<comment type="similarity">
    <text evidence="1">Belongs to the methylamine corrinoid protein family.</text>
</comment>
<dbReference type="PROSITE" id="PS51332">
    <property type="entry name" value="B12_BINDING"/>
    <property type="match status" value="1"/>
</dbReference>
<dbReference type="Pfam" id="PF02607">
    <property type="entry name" value="B12-binding_2"/>
    <property type="match status" value="1"/>
</dbReference>
<evidence type="ECO:0000313" key="7">
    <source>
        <dbReference type="Proteomes" id="UP000614469"/>
    </source>
</evidence>
<dbReference type="PROSITE" id="PS51337">
    <property type="entry name" value="B12_BINDING_NTER"/>
    <property type="match status" value="1"/>
</dbReference>
<dbReference type="SUPFAM" id="SSF47644">
    <property type="entry name" value="Methionine synthase domain"/>
    <property type="match status" value="1"/>
</dbReference>